<organism evidence="4 5">
    <name type="scientific">Mucilaginibacter aquariorum</name>
    <dbReference type="NCBI Taxonomy" id="2967225"/>
    <lineage>
        <taxon>Bacteria</taxon>
        <taxon>Pseudomonadati</taxon>
        <taxon>Bacteroidota</taxon>
        <taxon>Sphingobacteriia</taxon>
        <taxon>Sphingobacteriales</taxon>
        <taxon>Sphingobacteriaceae</taxon>
        <taxon>Mucilaginibacter</taxon>
    </lineage>
</organism>
<dbReference type="InterPro" id="IPR002931">
    <property type="entry name" value="Transglutaminase-like"/>
</dbReference>
<reference evidence="4 5" key="1">
    <citation type="submission" date="2022-07" db="EMBL/GenBank/DDBJ databases">
        <title>Mucilaginibacter sp. JC4.</title>
        <authorList>
            <person name="Le V."/>
            <person name="Ko S.-R."/>
            <person name="Ahn C.-Y."/>
            <person name="Oh H.-M."/>
        </authorList>
    </citation>
    <scope>NUCLEOTIDE SEQUENCE [LARGE SCALE GENOMIC DNA]</scope>
    <source>
        <strain evidence="4 5">JC4</strain>
    </source>
</reference>
<dbReference type="Pfam" id="PF01841">
    <property type="entry name" value="Transglut_core"/>
    <property type="match status" value="1"/>
</dbReference>
<feature type="domain" description="DUF3857" evidence="3">
    <location>
        <begin position="75"/>
        <end position="237"/>
    </location>
</feature>
<dbReference type="Pfam" id="PF12969">
    <property type="entry name" value="DUF3857"/>
    <property type="match status" value="1"/>
</dbReference>
<feature type="domain" description="Transglutaminase-like" evidence="2">
    <location>
        <begin position="295"/>
        <end position="397"/>
    </location>
</feature>
<dbReference type="InterPro" id="IPR038765">
    <property type="entry name" value="Papain-like_cys_pep_sf"/>
</dbReference>
<comment type="caution">
    <text evidence="4">The sequence shown here is derived from an EMBL/GenBank/DDBJ whole genome shotgun (WGS) entry which is preliminary data.</text>
</comment>
<accession>A0ABT1TAC2</accession>
<sequence>MQKGLITLLTLFIVLLQAALPNFGYAGAPVVHLSPKPVWLNTYKAYDKKVSSRNITNGYFYQLFEEQLHVEKQADYTHIIKEIVSEAGIQNGSSINIGFDPSFERLDVHDITVWRNNKPEKRLSARSFKILADEKELSRFIYQGSYSAYCILDDIRKGDRIEYSYTITGRNPIFNNKFSQDLYFQSSVPFAHVYKSILVSPSRKLNFKSFNKTPQASVSKKDGLTNYEWSAYQVLPVEYFDNQPGWYNNYAYIQVSDYSSWKEVTDWALSVNPVIPVTNGKLAVQIAGLKAATKGNKERYFRAAVKMVQDEVRYMGIEMGEYSHRANSPEKVFNQRYGDCKDKSLLLASVLRAGGIEAEMVLVNSGIDAGIDKFIPTPNAFNHAVVVATINNKQVWVDATISYQRGTGTNIYFPEYGKGLVLKPGNNGLTTITPVKTGKIDLQERYTITDEKAKVPFIVTTVYTLNEADKIRDKLASSSMSETEKSYLNYYTKVYPKIEQTDSVTVIDDEENNTVTTIEHYLISDLLKKGKETGRFEAGFYANYINDLLPVIPNKAVSPVALSFPLNINYTIQVVMPNGWNIEEGHNEIKRDAYIFKSQSSAENDTLSLNYQLAYLKDFIPVDKLDETREDAKKVSDNELSYSFTFTPDVSKVPYHFNYWMFLAVMIFAVGLIIQAIRIYKTETKSLQFVHWRYQMPIGGWLILIALGLAITPLAIFAIIINNGSFDLSKWNLALPGASKAFYKAAFTFEVFGNIFSLCYTSFCFFLLIKRRDIFPKLVIGLYAYHVVFHFMDYALLQAAGVKLDTDDSRDVMRSMIVAAIWIPYFIKSTRVQKTFIMPYPVSNYAFDTNIQPQTEGHEQEIKGDKLPG</sequence>
<dbReference type="Pfam" id="PF10754">
    <property type="entry name" value="DUF2569"/>
    <property type="match status" value="1"/>
</dbReference>
<proteinExistence type="predicted"/>
<keyword evidence="1" id="KW-1133">Transmembrane helix</keyword>
<feature type="transmembrane region" description="Helical" evidence="1">
    <location>
        <begin position="701"/>
        <end position="721"/>
    </location>
</feature>
<dbReference type="Gene3D" id="3.10.620.30">
    <property type="match status" value="1"/>
</dbReference>
<dbReference type="SUPFAM" id="SSF54001">
    <property type="entry name" value="Cysteine proteinases"/>
    <property type="match status" value="1"/>
</dbReference>
<dbReference type="RefSeq" id="WP_256541705.1">
    <property type="nucleotide sequence ID" value="NZ_JANHOH010000016.1"/>
</dbReference>
<dbReference type="InterPro" id="IPR024618">
    <property type="entry name" value="DUF3857"/>
</dbReference>
<name>A0ABT1TAC2_9SPHI</name>
<evidence type="ECO:0000259" key="3">
    <source>
        <dbReference type="Pfam" id="PF12969"/>
    </source>
</evidence>
<gene>
    <name evidence="4" type="ORF">NPE20_26440</name>
</gene>
<dbReference type="EMBL" id="JANHOH010000016">
    <property type="protein sequence ID" value="MCQ6961540.1"/>
    <property type="molecule type" value="Genomic_DNA"/>
</dbReference>
<evidence type="ECO:0000313" key="5">
    <source>
        <dbReference type="Proteomes" id="UP001204376"/>
    </source>
</evidence>
<evidence type="ECO:0000313" key="4">
    <source>
        <dbReference type="EMBL" id="MCQ6961540.1"/>
    </source>
</evidence>
<dbReference type="Gene3D" id="2.60.40.3140">
    <property type="match status" value="1"/>
</dbReference>
<protein>
    <submittedName>
        <fullName evidence="4">DUF3857 domain-containing protein</fullName>
    </submittedName>
</protein>
<keyword evidence="5" id="KW-1185">Reference proteome</keyword>
<feature type="transmembrane region" description="Helical" evidence="1">
    <location>
        <begin position="812"/>
        <end position="828"/>
    </location>
</feature>
<feature type="transmembrane region" description="Helical" evidence="1">
    <location>
        <begin position="741"/>
        <end position="768"/>
    </location>
</feature>
<evidence type="ECO:0000256" key="1">
    <source>
        <dbReference type="SAM" id="Phobius"/>
    </source>
</evidence>
<feature type="transmembrane region" description="Helical" evidence="1">
    <location>
        <begin position="780"/>
        <end position="800"/>
    </location>
</feature>
<evidence type="ECO:0000259" key="2">
    <source>
        <dbReference type="Pfam" id="PF01841"/>
    </source>
</evidence>
<keyword evidence="1" id="KW-0472">Membrane</keyword>
<feature type="transmembrane region" description="Helical" evidence="1">
    <location>
        <begin position="659"/>
        <end position="680"/>
    </location>
</feature>
<dbReference type="Proteomes" id="UP001204376">
    <property type="component" value="Unassembled WGS sequence"/>
</dbReference>
<keyword evidence="1" id="KW-0812">Transmembrane</keyword>
<dbReference type="InterPro" id="IPR019690">
    <property type="entry name" value="DUF2569"/>
</dbReference>